<comment type="caution">
    <text evidence="2">The sequence shown here is derived from an EMBL/GenBank/DDBJ whole genome shotgun (WGS) entry which is preliminary data.</text>
</comment>
<dbReference type="InterPro" id="IPR029060">
    <property type="entry name" value="PIN-like_dom_sf"/>
</dbReference>
<name>A0A084ER29_SPHYA</name>
<protein>
    <submittedName>
        <fullName evidence="2">PilT protein</fullName>
    </submittedName>
</protein>
<dbReference type="RefSeq" id="WP_037517769.1">
    <property type="nucleotide sequence ID" value="NZ_JGVR01000004.1"/>
</dbReference>
<accession>A0A084ER29</accession>
<dbReference type="SUPFAM" id="SSF88723">
    <property type="entry name" value="PIN domain-like"/>
    <property type="match status" value="1"/>
</dbReference>
<evidence type="ECO:0000259" key="1">
    <source>
        <dbReference type="Pfam" id="PF01850"/>
    </source>
</evidence>
<dbReference type="CDD" id="cd18683">
    <property type="entry name" value="PIN_VapC-like"/>
    <property type="match status" value="1"/>
</dbReference>
<evidence type="ECO:0000313" key="2">
    <source>
        <dbReference type="EMBL" id="KEZ20421.1"/>
    </source>
</evidence>
<dbReference type="EMBL" id="JGVR01000004">
    <property type="protein sequence ID" value="KEZ20421.1"/>
    <property type="molecule type" value="Genomic_DNA"/>
</dbReference>
<dbReference type="Pfam" id="PF01850">
    <property type="entry name" value="PIN"/>
    <property type="match status" value="1"/>
</dbReference>
<gene>
    <name evidence="2" type="ORF">CP98_01145</name>
</gene>
<dbReference type="AlphaFoldDB" id="A0A084ER29"/>
<reference evidence="2 3" key="1">
    <citation type="submission" date="2014-03" db="EMBL/GenBank/DDBJ databases">
        <title>Genome sequence of Sphingobium yanoikuyae B1.</title>
        <authorList>
            <person name="Gan H.M."/>
            <person name="Gan H.Y."/>
            <person name="Savka M.A."/>
        </authorList>
    </citation>
    <scope>NUCLEOTIDE SEQUENCE [LARGE SCALE GENOMIC DNA]</scope>
    <source>
        <strain evidence="2 3">B1</strain>
    </source>
</reference>
<feature type="domain" description="PIN" evidence="1">
    <location>
        <begin position="5"/>
        <end position="117"/>
    </location>
</feature>
<dbReference type="InterPro" id="IPR002716">
    <property type="entry name" value="PIN_dom"/>
</dbReference>
<dbReference type="PATRIC" id="fig|13690.10.peg.1183"/>
<proteinExistence type="predicted"/>
<sequence>MVAAIDTNVLVRFLTGDDLAQAAVAADRISLGFVLLPTVAVETEWVLRAGYSWPRERIEAAFRDVIDLPEATGLPANMDWVLDRFAAGADFADMMHLSMAGDADAFVTFDQRIEKRAGDSPPVAVITLA</sequence>
<dbReference type="Proteomes" id="UP000028534">
    <property type="component" value="Unassembled WGS sequence"/>
</dbReference>
<dbReference type="eggNOG" id="COG5611">
    <property type="taxonomic scope" value="Bacteria"/>
</dbReference>
<organism evidence="2 3">
    <name type="scientific">Sphingobium yanoikuyae</name>
    <name type="common">Sphingomonas yanoikuyae</name>
    <dbReference type="NCBI Taxonomy" id="13690"/>
    <lineage>
        <taxon>Bacteria</taxon>
        <taxon>Pseudomonadati</taxon>
        <taxon>Pseudomonadota</taxon>
        <taxon>Alphaproteobacteria</taxon>
        <taxon>Sphingomonadales</taxon>
        <taxon>Sphingomonadaceae</taxon>
        <taxon>Sphingobium</taxon>
    </lineage>
</organism>
<evidence type="ECO:0000313" key="3">
    <source>
        <dbReference type="Proteomes" id="UP000028534"/>
    </source>
</evidence>